<feature type="compositionally biased region" description="Basic and acidic residues" evidence="1">
    <location>
        <begin position="262"/>
        <end position="273"/>
    </location>
</feature>
<accession>A0A921LDL3</accession>
<evidence type="ECO:0000259" key="2">
    <source>
        <dbReference type="Pfam" id="PF14734"/>
    </source>
</evidence>
<dbReference type="EMBL" id="DYVX01000040">
    <property type="protein sequence ID" value="HJF91722.1"/>
    <property type="molecule type" value="Genomic_DNA"/>
</dbReference>
<organism evidence="3 4">
    <name type="scientific">Mediterranea massiliensis</name>
    <dbReference type="NCBI Taxonomy" id="1841865"/>
    <lineage>
        <taxon>Bacteria</taxon>
        <taxon>Pseudomonadati</taxon>
        <taxon>Bacteroidota</taxon>
        <taxon>Bacteroidia</taxon>
        <taxon>Bacteroidales</taxon>
        <taxon>Bacteroidaceae</taxon>
        <taxon>Mediterranea</taxon>
    </lineage>
</organism>
<gene>
    <name evidence="3" type="ORF">K8W02_04970</name>
</gene>
<evidence type="ECO:0000256" key="1">
    <source>
        <dbReference type="SAM" id="MobiDB-lite"/>
    </source>
</evidence>
<feature type="domain" description="DUF4469" evidence="2">
    <location>
        <begin position="141"/>
        <end position="235"/>
    </location>
</feature>
<dbReference type="Gene3D" id="2.70.50.70">
    <property type="match status" value="1"/>
</dbReference>
<dbReference type="RefSeq" id="WP_276827060.1">
    <property type="nucleotide sequence ID" value="NZ_DYVX01000040.1"/>
</dbReference>
<dbReference type="Proteomes" id="UP000717835">
    <property type="component" value="Unassembled WGS sequence"/>
</dbReference>
<reference evidence="3" key="1">
    <citation type="journal article" date="2021" name="PeerJ">
        <title>Extensive microbial diversity within the chicken gut microbiome revealed by metagenomics and culture.</title>
        <authorList>
            <person name="Gilroy R."/>
            <person name="Ravi A."/>
            <person name="Getino M."/>
            <person name="Pursley I."/>
            <person name="Horton D.L."/>
            <person name="Alikhan N.F."/>
            <person name="Baker D."/>
            <person name="Gharbi K."/>
            <person name="Hall N."/>
            <person name="Watson M."/>
            <person name="Adriaenssens E.M."/>
            <person name="Foster-Nyarko E."/>
            <person name="Jarju S."/>
            <person name="Secka A."/>
            <person name="Antonio M."/>
            <person name="Oren A."/>
            <person name="Chaudhuri R.R."/>
            <person name="La Ragione R."/>
            <person name="Hildebrand F."/>
            <person name="Pallen M.J."/>
        </authorList>
    </citation>
    <scope>NUCLEOTIDE SEQUENCE</scope>
    <source>
        <strain evidence="3">CHK55-1828</strain>
    </source>
</reference>
<sequence length="273" mass="30420">MAQNKKRVEWGVHIHRYNLTEQNQYHPRVALRGTVTLADLAARAAERLRGMRPAMEMEMVGRVLMEAAEDFLVEGYAVDTQLGRLTPVVTGMWGFNRIDPKVRAQNGASVSYALSSELKKAFSNPLFHEVDAPVQGPWVYDVFDLSTQSHNRRLTPGGHVYLKGRHLLLNGDLPERGVELLDAETEEVVHCFDTAFLARYLNSRSRIVLIIPADLPDGLYRLAVTTQCTTGPKPLQYANRRVSSVRLRVGEEPPAADGTDASDGRTTEESAQP</sequence>
<name>A0A921LDL3_9BACT</name>
<comment type="caution">
    <text evidence="3">The sequence shown here is derived from an EMBL/GenBank/DDBJ whole genome shotgun (WGS) entry which is preliminary data.</text>
</comment>
<dbReference type="Pfam" id="PF14734">
    <property type="entry name" value="DUF4469"/>
    <property type="match status" value="1"/>
</dbReference>
<feature type="region of interest" description="Disordered" evidence="1">
    <location>
        <begin position="247"/>
        <end position="273"/>
    </location>
</feature>
<evidence type="ECO:0000313" key="3">
    <source>
        <dbReference type="EMBL" id="HJF91722.1"/>
    </source>
</evidence>
<dbReference type="CDD" id="cd12843">
    <property type="entry name" value="Bvu_2165_C_like"/>
    <property type="match status" value="1"/>
</dbReference>
<evidence type="ECO:0000313" key="4">
    <source>
        <dbReference type="Proteomes" id="UP000717835"/>
    </source>
</evidence>
<dbReference type="AlphaFoldDB" id="A0A921LDL3"/>
<dbReference type="InterPro" id="IPR027824">
    <property type="entry name" value="DUF4469"/>
</dbReference>
<reference evidence="3" key="2">
    <citation type="submission" date="2021-09" db="EMBL/GenBank/DDBJ databases">
        <authorList>
            <person name="Gilroy R."/>
        </authorList>
    </citation>
    <scope>NUCLEOTIDE SEQUENCE</scope>
    <source>
        <strain evidence="3">CHK55-1828</strain>
    </source>
</reference>
<proteinExistence type="predicted"/>
<protein>
    <submittedName>
        <fullName evidence="3">DUF4469 domain-containing protein</fullName>
    </submittedName>
</protein>